<sequence>MNDTVTSKDGTIISYLKVGEGPGIIILHGAMESAWSHFELARALSDSFTVYLPDRRGRGRSGPYGPDFIIQKEVEDVDALLSKTDSHFVMGVSAGAIIALNASLELKAIHKAIIFEPPLMTDNLVSVDWVDRYDKEISAGKVAAALVTGMLGSQMGPPALHRMPRWFLIMMTKLMMTLEGPSDGSDGPIPMKVLAPTLHYDVQLILEFEDKQKDLVSTIGINVLLLGGSLSPPYLKAAVDRLEKTIPNAKRVEFAGFHHGATGNKNRGGHPETVASEIKSFLLAQV</sequence>
<keyword evidence="1" id="KW-0378">Hydrolase</keyword>
<evidence type="ECO:0000313" key="2">
    <source>
        <dbReference type="Proteomes" id="UP001433508"/>
    </source>
</evidence>
<reference evidence="2" key="1">
    <citation type="journal article" date="2024" name="Front. Bioeng. Biotechnol.">
        <title>Genome-scale model development and genomic sequencing of the oleaginous clade Lipomyces.</title>
        <authorList>
            <person name="Czajka J.J."/>
            <person name="Han Y."/>
            <person name="Kim J."/>
            <person name="Mondo S.J."/>
            <person name="Hofstad B.A."/>
            <person name="Robles A."/>
            <person name="Haridas S."/>
            <person name="Riley R."/>
            <person name="LaButti K."/>
            <person name="Pangilinan J."/>
            <person name="Andreopoulos W."/>
            <person name="Lipzen A."/>
            <person name="Yan J."/>
            <person name="Wang M."/>
            <person name="Ng V."/>
            <person name="Grigoriev I.V."/>
            <person name="Spatafora J.W."/>
            <person name="Magnuson J.K."/>
            <person name="Baker S.E."/>
            <person name="Pomraning K.R."/>
        </authorList>
    </citation>
    <scope>NUCLEOTIDE SEQUENCE [LARGE SCALE GENOMIC DNA]</scope>
    <source>
        <strain evidence="2">CBS 7786</strain>
    </source>
</reference>
<comment type="caution">
    <text evidence="1">The sequence shown here is derived from an EMBL/GenBank/DDBJ whole genome shotgun (WGS) entry which is preliminary data.</text>
</comment>
<gene>
    <name evidence="1" type="ORF">V1525DRAFT_115721</name>
</gene>
<evidence type="ECO:0000313" key="1">
    <source>
        <dbReference type="EMBL" id="KAK9233849.1"/>
    </source>
</evidence>
<proteinExistence type="predicted"/>
<dbReference type="Proteomes" id="UP001433508">
    <property type="component" value="Unassembled WGS sequence"/>
</dbReference>
<keyword evidence="2" id="KW-1185">Reference proteome</keyword>
<organism evidence="1 2">
    <name type="scientific">Lipomyces kononenkoae</name>
    <name type="common">Yeast</name>
    <dbReference type="NCBI Taxonomy" id="34357"/>
    <lineage>
        <taxon>Eukaryota</taxon>
        <taxon>Fungi</taxon>
        <taxon>Dikarya</taxon>
        <taxon>Ascomycota</taxon>
        <taxon>Saccharomycotina</taxon>
        <taxon>Lipomycetes</taxon>
        <taxon>Lipomycetales</taxon>
        <taxon>Lipomycetaceae</taxon>
        <taxon>Lipomyces</taxon>
    </lineage>
</organism>
<dbReference type="EMBL" id="MU971569">
    <property type="protein sequence ID" value="KAK9233849.1"/>
    <property type="molecule type" value="Genomic_DNA"/>
</dbReference>
<accession>A0ACC3SRW8</accession>
<name>A0ACC3SRW8_LIPKO</name>
<protein>
    <submittedName>
        <fullName evidence="1">Alpha/Beta hydrolase protein</fullName>
    </submittedName>
</protein>